<evidence type="ECO:0000256" key="1">
    <source>
        <dbReference type="ARBA" id="ARBA00023002"/>
    </source>
</evidence>
<dbReference type="AlphaFoldDB" id="A0AAF1BFG2"/>
<dbReference type="EMBL" id="CP093350">
    <property type="protein sequence ID" value="WOH13581.1"/>
    <property type="molecule type" value="Genomic_DNA"/>
</dbReference>
<name>A0AAF1BFG2_DAUCS</name>
<dbReference type="PROSITE" id="PS00062">
    <property type="entry name" value="ALDOKETO_REDUCTASE_2"/>
    <property type="match status" value="1"/>
</dbReference>
<evidence type="ECO:0000256" key="3">
    <source>
        <dbReference type="PIRSR" id="PIRSR000097-2"/>
    </source>
</evidence>
<dbReference type="FunFam" id="3.20.20.100:FF:000014">
    <property type="entry name" value="NAD(P)-linked oxidoreductase superfamily protein"/>
    <property type="match status" value="1"/>
</dbReference>
<dbReference type="GO" id="GO:0016616">
    <property type="term" value="F:oxidoreductase activity, acting on the CH-OH group of donors, NAD or NADP as acceptor"/>
    <property type="evidence" value="ECO:0007669"/>
    <property type="project" value="InterPro"/>
</dbReference>
<proteinExistence type="predicted"/>
<dbReference type="Proteomes" id="UP000077755">
    <property type="component" value="Chromosome 8"/>
</dbReference>
<evidence type="ECO:0000313" key="6">
    <source>
        <dbReference type="EMBL" id="WOH13581.1"/>
    </source>
</evidence>
<gene>
    <name evidence="6" type="ORF">DCAR_0833091</name>
</gene>
<dbReference type="GO" id="GO:0044550">
    <property type="term" value="P:secondary metabolite biosynthetic process"/>
    <property type="evidence" value="ECO:0007669"/>
    <property type="project" value="UniProtKB-ARBA"/>
</dbReference>
<evidence type="ECO:0000313" key="7">
    <source>
        <dbReference type="Proteomes" id="UP000077755"/>
    </source>
</evidence>
<dbReference type="PANTHER" id="PTHR11732">
    <property type="entry name" value="ALDO/KETO REDUCTASE"/>
    <property type="match status" value="1"/>
</dbReference>
<dbReference type="InterPro" id="IPR023210">
    <property type="entry name" value="NADP_OxRdtase_dom"/>
</dbReference>
<protein>
    <recommendedName>
        <fullName evidence="5">NADP-dependent oxidoreductase domain-containing protein</fullName>
    </recommendedName>
</protein>
<dbReference type="Gene3D" id="3.20.20.100">
    <property type="entry name" value="NADP-dependent oxidoreductase domain"/>
    <property type="match status" value="1"/>
</dbReference>
<reference evidence="6" key="1">
    <citation type="journal article" date="2016" name="Nat. Genet.">
        <title>A high-quality carrot genome assembly provides new insights into carotenoid accumulation and asterid genome evolution.</title>
        <authorList>
            <person name="Iorizzo M."/>
            <person name="Ellison S."/>
            <person name="Senalik D."/>
            <person name="Zeng P."/>
            <person name="Satapoomin P."/>
            <person name="Huang J."/>
            <person name="Bowman M."/>
            <person name="Iovene M."/>
            <person name="Sanseverino W."/>
            <person name="Cavagnaro P."/>
            <person name="Yildiz M."/>
            <person name="Macko-Podgorni A."/>
            <person name="Moranska E."/>
            <person name="Grzebelus E."/>
            <person name="Grzebelus D."/>
            <person name="Ashrafi H."/>
            <person name="Zheng Z."/>
            <person name="Cheng S."/>
            <person name="Spooner D."/>
            <person name="Van Deynze A."/>
            <person name="Simon P."/>
        </authorList>
    </citation>
    <scope>NUCLEOTIDE SEQUENCE</scope>
    <source>
        <tissue evidence="6">Leaf</tissue>
    </source>
</reference>
<evidence type="ECO:0000259" key="5">
    <source>
        <dbReference type="Pfam" id="PF00248"/>
    </source>
</evidence>
<sequence>MAIPEICLSSGNAKPMPVLGLGLGAVDPTPEIITNAVLDAIELGYRMFDTAAFYQTEEALGDAIAQAISRGLIKSRDELFITSKLWLHDNYGDRVLPALQKSLRDMKLDYLDQYLIHFPVSMKAGSNPFQLNPENFAAMDFKAVWTAMEECQSLGLTKSIGVSNFSCKKLADILAFAKIPPAINQVELNPAWQQGKLRAFCQANGIKVAAYSPLGAAGAFWGTKGVLESEVLMEIAKSKGKSVAQIALRWAYEQGIVIVMKSFNKERLKQNLEIFGWELSDEESKKIAAMPQKRANLAEFVVSETGPFKTLEELWDGEL</sequence>
<dbReference type="KEGG" id="dcr:108199493"/>
<feature type="binding site" evidence="3">
    <location>
        <position position="117"/>
    </location>
    <ligand>
        <name>substrate</name>
    </ligand>
</feature>
<reference evidence="6" key="2">
    <citation type="submission" date="2022-03" db="EMBL/GenBank/DDBJ databases">
        <title>Draft title - Genomic analysis of global carrot germplasm unveils the trajectory of domestication and the origin of high carotenoid orange carrot.</title>
        <authorList>
            <person name="Iorizzo M."/>
            <person name="Ellison S."/>
            <person name="Senalik D."/>
            <person name="Macko-Podgorni A."/>
            <person name="Grzebelus D."/>
            <person name="Bostan H."/>
            <person name="Rolling W."/>
            <person name="Curaba J."/>
            <person name="Simon P."/>
        </authorList>
    </citation>
    <scope>NUCLEOTIDE SEQUENCE</scope>
    <source>
        <tissue evidence="6">Leaf</tissue>
    </source>
</reference>
<dbReference type="InterPro" id="IPR044497">
    <property type="entry name" value="AKR4A/B"/>
</dbReference>
<dbReference type="PIRSF" id="PIRSF000097">
    <property type="entry name" value="AKR"/>
    <property type="match status" value="1"/>
</dbReference>
<dbReference type="SUPFAM" id="SSF51430">
    <property type="entry name" value="NAD(P)-linked oxidoreductase"/>
    <property type="match status" value="1"/>
</dbReference>
<feature type="active site" description="Proton donor" evidence="2">
    <location>
        <position position="54"/>
    </location>
</feature>
<dbReference type="CDD" id="cd19124">
    <property type="entry name" value="AKR_AKR4A_4B"/>
    <property type="match status" value="1"/>
</dbReference>
<dbReference type="InterPro" id="IPR036812">
    <property type="entry name" value="NAD(P)_OxRdtase_dom_sf"/>
</dbReference>
<accession>A0AAF1BFG2</accession>
<feature type="domain" description="NADP-dependent oxidoreductase" evidence="5">
    <location>
        <begin position="30"/>
        <end position="289"/>
    </location>
</feature>
<dbReference type="Pfam" id="PF00248">
    <property type="entry name" value="Aldo_ket_red"/>
    <property type="match status" value="1"/>
</dbReference>
<dbReference type="InterPro" id="IPR018170">
    <property type="entry name" value="Aldo/ket_reductase_CS"/>
</dbReference>
<dbReference type="InterPro" id="IPR020471">
    <property type="entry name" value="AKR"/>
</dbReference>
<dbReference type="PRINTS" id="PR00069">
    <property type="entry name" value="ALDKETRDTASE"/>
</dbReference>
<organism evidence="6 7">
    <name type="scientific">Daucus carota subsp. sativus</name>
    <name type="common">Carrot</name>
    <dbReference type="NCBI Taxonomy" id="79200"/>
    <lineage>
        <taxon>Eukaryota</taxon>
        <taxon>Viridiplantae</taxon>
        <taxon>Streptophyta</taxon>
        <taxon>Embryophyta</taxon>
        <taxon>Tracheophyta</taxon>
        <taxon>Spermatophyta</taxon>
        <taxon>Magnoliopsida</taxon>
        <taxon>eudicotyledons</taxon>
        <taxon>Gunneridae</taxon>
        <taxon>Pentapetalae</taxon>
        <taxon>asterids</taxon>
        <taxon>campanulids</taxon>
        <taxon>Apiales</taxon>
        <taxon>Apiaceae</taxon>
        <taxon>Apioideae</taxon>
        <taxon>Scandiceae</taxon>
        <taxon>Daucinae</taxon>
        <taxon>Daucus</taxon>
        <taxon>Daucus sect. Daucus</taxon>
    </lineage>
</organism>
<feature type="site" description="Lowers pKa of active site Tyr" evidence="4">
    <location>
        <position position="84"/>
    </location>
</feature>
<keyword evidence="7" id="KW-1185">Reference proteome</keyword>
<evidence type="ECO:0000256" key="2">
    <source>
        <dbReference type="PIRSR" id="PIRSR000097-1"/>
    </source>
</evidence>
<evidence type="ECO:0000256" key="4">
    <source>
        <dbReference type="PIRSR" id="PIRSR000097-3"/>
    </source>
</evidence>
<keyword evidence="1" id="KW-0560">Oxidoreductase</keyword>